<protein>
    <recommendedName>
        <fullName evidence="1">GSCFA domain-containing protein</fullName>
    </recommendedName>
</protein>
<evidence type="ECO:0000313" key="2">
    <source>
        <dbReference type="EMBL" id="AUM11642.1"/>
    </source>
</evidence>
<organism evidence="2 3">
    <name type="scientific">Ketobacter alkanivorans</name>
    <dbReference type="NCBI Taxonomy" id="1917421"/>
    <lineage>
        <taxon>Bacteria</taxon>
        <taxon>Pseudomonadati</taxon>
        <taxon>Pseudomonadota</taxon>
        <taxon>Gammaproteobacteria</taxon>
        <taxon>Pseudomonadales</taxon>
        <taxon>Ketobacteraceae</taxon>
        <taxon>Ketobacter</taxon>
    </lineage>
</organism>
<proteinExistence type="predicted"/>
<dbReference type="Gene3D" id="3.40.50.1110">
    <property type="entry name" value="SGNH hydrolase"/>
    <property type="match status" value="1"/>
</dbReference>
<name>A0A2K9LH78_9GAMM</name>
<dbReference type="RefSeq" id="WP_101892982.1">
    <property type="nucleotide sequence ID" value="NZ_CP022684.1"/>
</dbReference>
<keyword evidence="3" id="KW-1185">Reference proteome</keyword>
<gene>
    <name evidence="2" type="ORF">Kalk_04055</name>
</gene>
<dbReference type="KEGG" id="kak:Kalk_04055"/>
<dbReference type="SUPFAM" id="SSF52266">
    <property type="entry name" value="SGNH hydrolase"/>
    <property type="match status" value="1"/>
</dbReference>
<dbReference type="GO" id="GO:0016788">
    <property type="term" value="F:hydrolase activity, acting on ester bonds"/>
    <property type="evidence" value="ECO:0007669"/>
    <property type="project" value="UniProtKB-ARBA"/>
</dbReference>
<evidence type="ECO:0000259" key="1">
    <source>
        <dbReference type="Pfam" id="PF08885"/>
    </source>
</evidence>
<reference evidence="3" key="1">
    <citation type="submission" date="2017-08" db="EMBL/GenBank/DDBJ databases">
        <title>Direct submision.</title>
        <authorList>
            <person name="Kim S.-J."/>
            <person name="Rhee S.-K."/>
        </authorList>
    </citation>
    <scope>NUCLEOTIDE SEQUENCE [LARGE SCALE GENOMIC DNA]</scope>
    <source>
        <strain evidence="3">GI5</strain>
    </source>
</reference>
<evidence type="ECO:0000313" key="3">
    <source>
        <dbReference type="Proteomes" id="UP000235116"/>
    </source>
</evidence>
<dbReference type="InterPro" id="IPR036514">
    <property type="entry name" value="SGNH_hydro_sf"/>
</dbReference>
<dbReference type="Pfam" id="PF08885">
    <property type="entry name" value="GSCFA"/>
    <property type="match status" value="1"/>
</dbReference>
<dbReference type="InterPro" id="IPR014982">
    <property type="entry name" value="GSCFA"/>
</dbReference>
<dbReference type="OrthoDB" id="369216at2"/>
<dbReference type="AlphaFoldDB" id="A0A2K9LH78"/>
<dbReference type="EMBL" id="CP022684">
    <property type="protein sequence ID" value="AUM11642.1"/>
    <property type="molecule type" value="Genomic_DNA"/>
</dbReference>
<accession>A0A2K9LH78</accession>
<sequence>MSEFRLIVKDQRTVNKYWSRFNDKSIQTIPHNPIFNRNSNIFTLGSCFAVEIREALKERGFSVFPRLDELELNTDRFRIGGLPDRENFNYYNTFSIEQEFARAVGLWQQQDDDYWQVEDNWWGGDKAFQDPYRRCVFGKTLDDVRHATRLLDSVVHNGMKAADGFLITLGLIEVWKIKHNQRVACMEPGYNEGGGLDETEFYLSDFEENVRNLEHIVEHIGVLNPNANIVFTVSPVPLGRTFTDNDVYVANMESKSLLRTAAAQVCRRHNHVHYFQSYDICNAIKNPFIEDGRHVQPDVVKMIVNGFISSFFSA</sequence>
<feature type="domain" description="GSCFA" evidence="1">
    <location>
        <begin position="40"/>
        <end position="307"/>
    </location>
</feature>
<dbReference type="Proteomes" id="UP000235116">
    <property type="component" value="Chromosome"/>
</dbReference>